<proteinExistence type="inferred from homology"/>
<comment type="pathway">
    <text evidence="3">Secondary metabolite biosynthesis.</text>
</comment>
<feature type="transmembrane region" description="Helical" evidence="9">
    <location>
        <begin position="95"/>
        <end position="116"/>
    </location>
</feature>
<feature type="transmembrane region" description="Helical" evidence="9">
    <location>
        <begin position="53"/>
        <end position="74"/>
    </location>
</feature>
<dbReference type="InterPro" id="IPR039653">
    <property type="entry name" value="Prenyltransferase"/>
</dbReference>
<dbReference type="EMBL" id="JBFTWV010000134">
    <property type="protein sequence ID" value="KAL2785766.1"/>
    <property type="molecule type" value="Genomic_DNA"/>
</dbReference>
<comment type="caution">
    <text evidence="10">The sequence shown here is derived from an EMBL/GenBank/DDBJ whole genome shotgun (WGS) entry which is preliminary data.</text>
</comment>
<accession>A0ABR4FR79</accession>
<dbReference type="PANTHER" id="PTHR11048">
    <property type="entry name" value="PRENYLTRANSFERASES"/>
    <property type="match status" value="1"/>
</dbReference>
<name>A0ABR4FR79_9EURO</name>
<evidence type="ECO:0000256" key="8">
    <source>
        <dbReference type="ARBA" id="ARBA00023136"/>
    </source>
</evidence>
<keyword evidence="11" id="KW-1185">Reference proteome</keyword>
<dbReference type="PANTHER" id="PTHR11048:SF28">
    <property type="entry name" value="4-HYDROXYBENZOATE POLYPRENYLTRANSFERASE, MITOCHONDRIAL"/>
    <property type="match status" value="1"/>
</dbReference>
<feature type="transmembrane region" description="Helical" evidence="9">
    <location>
        <begin position="30"/>
        <end position="47"/>
    </location>
</feature>
<evidence type="ECO:0000256" key="5">
    <source>
        <dbReference type="ARBA" id="ARBA00022679"/>
    </source>
</evidence>
<evidence type="ECO:0000256" key="3">
    <source>
        <dbReference type="ARBA" id="ARBA00005179"/>
    </source>
</evidence>
<feature type="transmembrane region" description="Helical" evidence="9">
    <location>
        <begin position="259"/>
        <end position="276"/>
    </location>
</feature>
<comment type="cofactor">
    <cofactor evidence="1">
        <name>Mg(2+)</name>
        <dbReference type="ChEBI" id="CHEBI:18420"/>
    </cofactor>
</comment>
<feature type="transmembrane region" description="Helical" evidence="9">
    <location>
        <begin position="184"/>
        <end position="204"/>
    </location>
</feature>
<dbReference type="Pfam" id="PF01040">
    <property type="entry name" value="UbiA"/>
    <property type="match status" value="1"/>
</dbReference>
<organism evidence="10 11">
    <name type="scientific">Aspergillus keveii</name>
    <dbReference type="NCBI Taxonomy" id="714993"/>
    <lineage>
        <taxon>Eukaryota</taxon>
        <taxon>Fungi</taxon>
        <taxon>Dikarya</taxon>
        <taxon>Ascomycota</taxon>
        <taxon>Pezizomycotina</taxon>
        <taxon>Eurotiomycetes</taxon>
        <taxon>Eurotiomycetidae</taxon>
        <taxon>Eurotiales</taxon>
        <taxon>Aspergillaceae</taxon>
        <taxon>Aspergillus</taxon>
        <taxon>Aspergillus subgen. Nidulantes</taxon>
    </lineage>
</organism>
<keyword evidence="5" id="KW-0808">Transferase</keyword>
<evidence type="ECO:0000256" key="2">
    <source>
        <dbReference type="ARBA" id="ARBA00004141"/>
    </source>
</evidence>
<dbReference type="Proteomes" id="UP001610563">
    <property type="component" value="Unassembled WGS sequence"/>
</dbReference>
<dbReference type="Gene3D" id="1.10.357.140">
    <property type="entry name" value="UbiA prenyltransferase"/>
    <property type="match status" value="1"/>
</dbReference>
<keyword evidence="8 9" id="KW-0472">Membrane</keyword>
<dbReference type="InterPro" id="IPR044878">
    <property type="entry name" value="UbiA_sf"/>
</dbReference>
<protein>
    <submittedName>
        <fullName evidence="10">UbiA prenyltransferase family</fullName>
    </submittedName>
</protein>
<comment type="subcellular location">
    <subcellularLocation>
        <location evidence="2">Membrane</location>
        <topology evidence="2">Multi-pass membrane protein</topology>
    </subcellularLocation>
</comment>
<feature type="transmembrane region" description="Helical" evidence="9">
    <location>
        <begin position="288"/>
        <end position="307"/>
    </location>
</feature>
<evidence type="ECO:0000256" key="4">
    <source>
        <dbReference type="ARBA" id="ARBA00005985"/>
    </source>
</evidence>
<feature type="transmembrane region" description="Helical" evidence="9">
    <location>
        <begin position="128"/>
        <end position="145"/>
    </location>
</feature>
<evidence type="ECO:0000313" key="11">
    <source>
        <dbReference type="Proteomes" id="UP001610563"/>
    </source>
</evidence>
<evidence type="ECO:0000256" key="1">
    <source>
        <dbReference type="ARBA" id="ARBA00001946"/>
    </source>
</evidence>
<feature type="transmembrane region" description="Helical" evidence="9">
    <location>
        <begin position="235"/>
        <end position="253"/>
    </location>
</feature>
<gene>
    <name evidence="10" type="ORF">BJX66DRAFT_342746</name>
</gene>
<keyword evidence="7 9" id="KW-1133">Transmembrane helix</keyword>
<evidence type="ECO:0000256" key="7">
    <source>
        <dbReference type="ARBA" id="ARBA00022989"/>
    </source>
</evidence>
<evidence type="ECO:0000256" key="6">
    <source>
        <dbReference type="ARBA" id="ARBA00022692"/>
    </source>
</evidence>
<evidence type="ECO:0000256" key="9">
    <source>
        <dbReference type="SAM" id="Phobius"/>
    </source>
</evidence>
<comment type="similarity">
    <text evidence="4">Belongs to the UbiA prenyltransferase family.</text>
</comment>
<sequence length="313" mass="34269">MDSRVLSSLPAFIVPYAELTRMVHLPVGTVIPYFPVLIAVLHVAAVAHLDTSHVLTCCFKWLVLSSLYSAYGCVVDDIADKDLDSKVERCQNRPLVRGAISMTAACIFATTIMAFNTNVTLSFFPAQPAIHVPITIVCPVIYPFLKRFTHYALLYLALLYTVTAFNASRTVGFDVWTNDAPNAHAIRLSSLFLNASVFVANLTVETIYHHADLADDLKAGIKTVAVRIRGFAKPVLYMLALLYPVLLVATGTMAEFSKYYFSGAACSAALLFTLVARVDLTVPRMCEVYFFIGNIGVMALLAGGLFAEFRFAA</sequence>
<reference evidence="10 11" key="1">
    <citation type="submission" date="2024-07" db="EMBL/GenBank/DDBJ databases">
        <title>Section-level genome sequencing and comparative genomics of Aspergillus sections Usti and Cavernicolus.</title>
        <authorList>
            <consortium name="Lawrence Berkeley National Laboratory"/>
            <person name="Nybo J.L."/>
            <person name="Vesth T.C."/>
            <person name="Theobald S."/>
            <person name="Frisvad J.C."/>
            <person name="Larsen T.O."/>
            <person name="Kjaerboelling I."/>
            <person name="Rothschild-Mancinelli K."/>
            <person name="Lyhne E.K."/>
            <person name="Kogle M.E."/>
            <person name="Barry K."/>
            <person name="Clum A."/>
            <person name="Na H."/>
            <person name="Ledsgaard L."/>
            <person name="Lin J."/>
            <person name="Lipzen A."/>
            <person name="Kuo A."/>
            <person name="Riley R."/>
            <person name="Mondo S."/>
            <person name="Labutti K."/>
            <person name="Haridas S."/>
            <person name="Pangalinan J."/>
            <person name="Salamov A.A."/>
            <person name="Simmons B.A."/>
            <person name="Magnuson J.K."/>
            <person name="Chen J."/>
            <person name="Drula E."/>
            <person name="Henrissat B."/>
            <person name="Wiebenga A."/>
            <person name="Lubbers R.J."/>
            <person name="Gomes A.C."/>
            <person name="Makela M.R."/>
            <person name="Stajich J."/>
            <person name="Grigoriev I.V."/>
            <person name="Mortensen U.H."/>
            <person name="De Vries R.P."/>
            <person name="Baker S.E."/>
            <person name="Andersen M.R."/>
        </authorList>
    </citation>
    <scope>NUCLEOTIDE SEQUENCE [LARGE SCALE GENOMIC DNA]</scope>
    <source>
        <strain evidence="10 11">CBS 209.92</strain>
    </source>
</reference>
<feature type="transmembrane region" description="Helical" evidence="9">
    <location>
        <begin position="152"/>
        <end position="172"/>
    </location>
</feature>
<dbReference type="Gene3D" id="1.20.120.1780">
    <property type="entry name" value="UbiA prenyltransferase"/>
    <property type="match status" value="1"/>
</dbReference>
<dbReference type="InterPro" id="IPR000537">
    <property type="entry name" value="UbiA_prenyltransferase"/>
</dbReference>
<evidence type="ECO:0000313" key="10">
    <source>
        <dbReference type="EMBL" id="KAL2785766.1"/>
    </source>
</evidence>
<keyword evidence="6 9" id="KW-0812">Transmembrane</keyword>